<protein>
    <submittedName>
        <fullName evidence="1">Uncharacterized protein</fullName>
    </submittedName>
</protein>
<accession>A0ABT4XID8</accession>
<gene>
    <name evidence="1" type="ORF">PH586_16435</name>
</gene>
<comment type="caution">
    <text evidence="1">The sequence shown here is derived from an EMBL/GenBank/DDBJ whole genome shotgun (WGS) entry which is preliminary data.</text>
</comment>
<sequence>MAALRGKHVGLLDNAYYYRKNRFDVVAELDQLVDRLASVIHVIGQLLGRLSGTPDIPGTGRNLLHGGSQQFQFLQLFLQVSGGLLGLAGSPRGAFIAGSRRERSP</sequence>
<dbReference type="Proteomes" id="UP001212042">
    <property type="component" value="Unassembled WGS sequence"/>
</dbReference>
<reference evidence="1 2" key="1">
    <citation type="submission" date="2023-01" db="EMBL/GenBank/DDBJ databases">
        <title>Pseudomonas SA3-5T sp. nov., isolated from tidal flat sediment.</title>
        <authorList>
            <person name="Kim H.S."/>
            <person name="Kim J.-S."/>
            <person name="Suh M.K."/>
            <person name="Eom M.K."/>
            <person name="Lee J.-S."/>
        </authorList>
    </citation>
    <scope>NUCLEOTIDE SEQUENCE [LARGE SCALE GENOMIC DNA]</scope>
    <source>
        <strain evidence="1 2">SA3-5</strain>
    </source>
</reference>
<name>A0ABT4XID8_9PSED</name>
<dbReference type="EMBL" id="JAQJZJ010000008">
    <property type="protein sequence ID" value="MDA7087981.1"/>
    <property type="molecule type" value="Genomic_DNA"/>
</dbReference>
<evidence type="ECO:0000313" key="2">
    <source>
        <dbReference type="Proteomes" id="UP001212042"/>
    </source>
</evidence>
<keyword evidence="2" id="KW-1185">Reference proteome</keyword>
<organism evidence="1 2">
    <name type="scientific">Pseudomonas aestuarii</name>
    <dbReference type="NCBI Taxonomy" id="3018340"/>
    <lineage>
        <taxon>Bacteria</taxon>
        <taxon>Pseudomonadati</taxon>
        <taxon>Pseudomonadota</taxon>
        <taxon>Gammaproteobacteria</taxon>
        <taxon>Pseudomonadales</taxon>
        <taxon>Pseudomonadaceae</taxon>
        <taxon>Pseudomonas</taxon>
    </lineage>
</organism>
<proteinExistence type="predicted"/>
<evidence type="ECO:0000313" key="1">
    <source>
        <dbReference type="EMBL" id="MDA7087981.1"/>
    </source>
</evidence>